<dbReference type="PANTHER" id="PTHR36302">
    <property type="entry name" value="BLR7088 PROTEIN"/>
    <property type="match status" value="1"/>
</dbReference>
<dbReference type="EMBL" id="JAIFRO010000002">
    <property type="protein sequence ID" value="MBX4335330.1"/>
    <property type="molecule type" value="Genomic_DNA"/>
</dbReference>
<dbReference type="InterPro" id="IPR036182">
    <property type="entry name" value="PCuAC_sf"/>
</dbReference>
<comment type="caution">
    <text evidence="2">The sequence shown here is derived from an EMBL/GenBank/DDBJ whole genome shotgun (WGS) entry which is preliminary data.</text>
</comment>
<dbReference type="SUPFAM" id="SSF110087">
    <property type="entry name" value="DR1885-like metal-binding protein"/>
    <property type="match status" value="1"/>
</dbReference>
<keyword evidence="1" id="KW-0472">Membrane</keyword>
<gene>
    <name evidence="2" type="ORF">K3248_01720</name>
</gene>
<dbReference type="RefSeq" id="WP_220716645.1">
    <property type="nucleotide sequence ID" value="NZ_JAIFRO010000002.1"/>
</dbReference>
<proteinExistence type="predicted"/>
<dbReference type="InterPro" id="IPR058248">
    <property type="entry name" value="Lxx211020-like"/>
</dbReference>
<organism evidence="2 3">
    <name type="scientific">Bartonella raoultii</name>
    <dbReference type="NCBI Taxonomy" id="1457020"/>
    <lineage>
        <taxon>Bacteria</taxon>
        <taxon>Pseudomonadati</taxon>
        <taxon>Pseudomonadota</taxon>
        <taxon>Alphaproteobacteria</taxon>
        <taxon>Hyphomicrobiales</taxon>
        <taxon>Bartonellaceae</taxon>
        <taxon>Bartonella</taxon>
    </lineage>
</organism>
<keyword evidence="1" id="KW-1133">Transmembrane helix</keyword>
<accession>A0ABS7I9V0</accession>
<feature type="transmembrane region" description="Helical" evidence="1">
    <location>
        <begin position="27"/>
        <end position="47"/>
    </location>
</feature>
<dbReference type="PANTHER" id="PTHR36302:SF1">
    <property type="entry name" value="COPPER CHAPERONE PCU(A)C"/>
    <property type="match status" value="1"/>
</dbReference>
<keyword evidence="1" id="KW-0812">Transmembrane</keyword>
<evidence type="ECO:0000256" key="1">
    <source>
        <dbReference type="SAM" id="Phobius"/>
    </source>
</evidence>
<dbReference type="Gene3D" id="2.60.40.1890">
    <property type="entry name" value="PCu(A)C copper chaperone"/>
    <property type="match status" value="1"/>
</dbReference>
<dbReference type="InterPro" id="IPR007410">
    <property type="entry name" value="LpqE-like"/>
</dbReference>
<sequence>MITCIVKSLRNCIYNNTAHAQSFLKKIVTNIACALIFSCIIALPAAAQQHKLNDQQYKIGDIEILHPWMRATPQGIKVSSGYLYIINHSSTPDRLVSVSTDGVQTTEIHSMSVVNDIMKMEKMHNGVEIPGNGEVTLKPGGNHIMFMGLSQPFKPGDKINAKLTFEKAGTVDINFSVKAIGDASPVKSTPVQ</sequence>
<protein>
    <submittedName>
        <fullName evidence="2">Copper chaperone PCu(A)C</fullName>
    </submittedName>
</protein>
<dbReference type="Pfam" id="PF04314">
    <property type="entry name" value="PCuAC"/>
    <property type="match status" value="1"/>
</dbReference>
<evidence type="ECO:0000313" key="2">
    <source>
        <dbReference type="EMBL" id="MBX4335330.1"/>
    </source>
</evidence>
<evidence type="ECO:0000313" key="3">
    <source>
        <dbReference type="Proteomes" id="UP000746918"/>
    </source>
</evidence>
<reference evidence="2 3" key="1">
    <citation type="submission" date="2021-08" db="EMBL/GenBank/DDBJ databases">
        <title>Bartonella raoulti 094 sp. nov.</title>
        <authorList>
            <person name="Zgheib R."/>
            <person name="Hammoud A."/>
        </authorList>
    </citation>
    <scope>NUCLEOTIDE SEQUENCE [LARGE SCALE GENOMIC DNA]</scope>
    <source>
        <strain evidence="2 3">094</strain>
    </source>
</reference>
<dbReference type="Proteomes" id="UP000746918">
    <property type="component" value="Unassembled WGS sequence"/>
</dbReference>
<keyword evidence="3" id="KW-1185">Reference proteome</keyword>
<name>A0ABS7I9V0_9HYPH</name>